<evidence type="ECO:0000256" key="1">
    <source>
        <dbReference type="SAM" id="MobiDB-lite"/>
    </source>
</evidence>
<accession>A0A2H3GUY1</accession>
<feature type="compositionally biased region" description="Basic and acidic residues" evidence="1">
    <location>
        <begin position="162"/>
        <end position="172"/>
    </location>
</feature>
<protein>
    <recommendedName>
        <fullName evidence="2">LYR motif-containing protein Cup1-like N-terminal domain-containing protein</fullName>
    </recommendedName>
</protein>
<evidence type="ECO:0000313" key="4">
    <source>
        <dbReference type="EMBL" id="VIO60895.1"/>
    </source>
</evidence>
<dbReference type="EMBL" id="CAJPIJ010000158">
    <property type="protein sequence ID" value="CAG1995395.1"/>
    <property type="molecule type" value="Genomic_DNA"/>
</dbReference>
<dbReference type="Pfam" id="PF20263">
    <property type="entry name" value="LYRM2-like"/>
    <property type="match status" value="1"/>
</dbReference>
<name>A0A2H3GUY1_GIBZA</name>
<dbReference type="InterPro" id="IPR046896">
    <property type="entry name" value="Cup1-like_N"/>
</dbReference>
<evidence type="ECO:0000259" key="2">
    <source>
        <dbReference type="Pfam" id="PF20263"/>
    </source>
</evidence>
<dbReference type="EMBL" id="CAAKMV010000148">
    <property type="protein sequence ID" value="VIO60895.1"/>
    <property type="molecule type" value="Genomic_DNA"/>
</dbReference>
<gene>
    <name evidence="4" type="ORF">FUG_LOCUS416609</name>
    <name evidence="3" type="ORF">MDCFG202_LOCUS389705</name>
</gene>
<reference evidence="3" key="2">
    <citation type="submission" date="2021-03" db="EMBL/GenBank/DDBJ databases">
        <authorList>
            <person name="Alouane T."/>
            <person name="Langin T."/>
            <person name="Bonhomme L."/>
        </authorList>
    </citation>
    <scope>NUCLEOTIDE SEQUENCE</scope>
    <source>
        <strain evidence="3">MDC_Fg202</strain>
    </source>
</reference>
<evidence type="ECO:0000313" key="5">
    <source>
        <dbReference type="Proteomes" id="UP000746612"/>
    </source>
</evidence>
<feature type="domain" description="LYR motif-containing protein Cup1-like N-terminal" evidence="2">
    <location>
        <begin position="17"/>
        <end position="97"/>
    </location>
</feature>
<dbReference type="OrthoDB" id="5521299at2759"/>
<dbReference type="AlphaFoldDB" id="A0A2H3GUY1"/>
<feature type="region of interest" description="Disordered" evidence="1">
    <location>
        <begin position="138"/>
        <end position="180"/>
    </location>
</feature>
<reference evidence="4" key="1">
    <citation type="submission" date="2019-04" db="EMBL/GenBank/DDBJ databases">
        <authorList>
            <person name="Melise S."/>
            <person name="Noan J."/>
            <person name="Okalmin O."/>
        </authorList>
    </citation>
    <scope>NUCLEOTIDE SEQUENCE</scope>
    <source>
        <strain evidence="4">FN9</strain>
    </source>
</reference>
<dbReference type="OMA" id="QWRHLFR"/>
<dbReference type="CDD" id="cd20273">
    <property type="entry name" value="Complex1_LYR_unchar"/>
    <property type="match status" value="1"/>
</dbReference>
<feature type="region of interest" description="Disordered" evidence="1">
    <location>
        <begin position="404"/>
        <end position="428"/>
    </location>
</feature>
<dbReference type="Proteomes" id="UP000746612">
    <property type="component" value="Unassembled WGS sequence"/>
</dbReference>
<sequence>MPFPNSNIPSFLPPHHLYRHILRETSYLPPAIRPSITTQIRSKFRSHRRNDPLRDKHRAKGANVLRKLRAANSGHKKWMEELLMHAFARKGSRRRSLISDFVKPEAPSDTEALEGMIKDVQVDQKPDSGVVAKLAETAIEDDSSPVEQKTKEEQVESAVDTPEDRNEEEPKKTLVRRGPKPLEPTFYHKWDVPKLVKLLSSQRSRQQSVNMSWPKSSIKGLDPDCDIPKTNIWGKPTPERVYQAKRAHFWKRAVPKVMPPLGNNEWEFLGQLSKGAQEEEQWKIPERRTAAKPVRVVKSNKLPTLDWDWEGYATQPTNKVERINPLAQFAHVGPDKTDHPYHHHSDRDLKELTPRWFRRAYQRVWHLSPKMETRPTTGKNVYVWGSFDPGVSAPSRQQLEIFEGVDSNGKVLKNKQPKAPKPDDNAES</sequence>
<proteinExistence type="predicted"/>
<evidence type="ECO:0000313" key="3">
    <source>
        <dbReference type="EMBL" id="CAG1995395.1"/>
    </source>
</evidence>
<organism evidence="3 5">
    <name type="scientific">Gibberella zeae</name>
    <name type="common">Wheat head blight fungus</name>
    <name type="synonym">Fusarium graminearum</name>
    <dbReference type="NCBI Taxonomy" id="5518"/>
    <lineage>
        <taxon>Eukaryota</taxon>
        <taxon>Fungi</taxon>
        <taxon>Dikarya</taxon>
        <taxon>Ascomycota</taxon>
        <taxon>Pezizomycotina</taxon>
        <taxon>Sordariomycetes</taxon>
        <taxon>Hypocreomycetidae</taxon>
        <taxon>Hypocreales</taxon>
        <taxon>Nectriaceae</taxon>
        <taxon>Fusarium</taxon>
    </lineage>
</organism>